<dbReference type="InterPro" id="IPR005094">
    <property type="entry name" value="Endonuclease_MobA/VirD2"/>
</dbReference>
<feature type="region of interest" description="Disordered" evidence="1">
    <location>
        <begin position="277"/>
        <end position="323"/>
    </location>
</feature>
<name>K2KKU7_9PROT</name>
<dbReference type="Proteomes" id="UP000006746">
    <property type="component" value="Unassembled WGS sequence"/>
</dbReference>
<feature type="domain" description="MobA/VirD2-like nuclease" evidence="2">
    <location>
        <begin position="22"/>
        <end position="150"/>
    </location>
</feature>
<organism evidence="3 4">
    <name type="scientific">Oceanibaculum indicum P24</name>
    <dbReference type="NCBI Taxonomy" id="1207063"/>
    <lineage>
        <taxon>Bacteria</taxon>
        <taxon>Pseudomonadati</taxon>
        <taxon>Pseudomonadota</taxon>
        <taxon>Alphaproteobacteria</taxon>
        <taxon>Rhodospirillales</taxon>
        <taxon>Oceanibaculaceae</taxon>
        <taxon>Oceanibaculum</taxon>
    </lineage>
</organism>
<proteinExistence type="predicted"/>
<dbReference type="RefSeq" id="WP_008943297.1">
    <property type="nucleotide sequence ID" value="NZ_AMRL01000003.1"/>
</dbReference>
<dbReference type="eggNOG" id="COG0612">
    <property type="taxonomic scope" value="Bacteria"/>
</dbReference>
<evidence type="ECO:0000259" key="2">
    <source>
        <dbReference type="Pfam" id="PF03432"/>
    </source>
</evidence>
<evidence type="ECO:0000313" key="4">
    <source>
        <dbReference type="Proteomes" id="UP000006746"/>
    </source>
</evidence>
<dbReference type="PATRIC" id="fig|1207063.3.peg.690"/>
<comment type="caution">
    <text evidence="3">The sequence shown here is derived from an EMBL/GenBank/DDBJ whole genome shotgun (WGS) entry which is preliminary data.</text>
</comment>
<dbReference type="AlphaFoldDB" id="K2KKU7"/>
<protein>
    <recommendedName>
        <fullName evidence="2">MobA/VirD2-like nuclease domain-containing protein</fullName>
    </recommendedName>
</protein>
<dbReference type="EMBL" id="AMRL01000003">
    <property type="protein sequence ID" value="EKE78040.1"/>
    <property type="molecule type" value="Genomic_DNA"/>
</dbReference>
<reference evidence="3 4" key="1">
    <citation type="journal article" date="2012" name="J. Bacteriol.">
        <title>Genome Sequence of Oceanibaculum indicum Type Strain P24.</title>
        <authorList>
            <person name="Lai Q."/>
            <person name="Shao Z."/>
        </authorList>
    </citation>
    <scope>NUCLEOTIDE SEQUENCE [LARGE SCALE GENOMIC DNA]</scope>
    <source>
        <strain evidence="3 4">P24</strain>
    </source>
</reference>
<keyword evidence="4" id="KW-1185">Reference proteome</keyword>
<accession>K2KKU7</accession>
<feature type="region of interest" description="Disordered" evidence="1">
    <location>
        <begin position="393"/>
        <end position="445"/>
    </location>
</feature>
<gene>
    <name evidence="3" type="ORF">P24_03405</name>
</gene>
<sequence>MILVGNQRGGGRDLAQHLMKQENERVEVAQLRGFMADDLDGAFRETYAISRGTRCQQYLFSLSLNPPKGVSASNEDFEQAVAKVEVKLGLTGQPRALVYHEKRGDDGQLRRHAHAVWSRIDVEEMKAIPLPHSNRKLQDVARELYLEHGWKMPHGLAVSGERDPCNFTLEQWQQAKRAGVDPKGVKAAFQDAWAISDSKAAFAHALQERGYWLARGDKRGYVAVDHRGEVYAVAKWADVKTPAVRERLGDMEALPSVAEAKVEIARAMQTKMEEFQKEVAEREDRERRDAEERRAALKAKQEAERRNREAVVKRRAEEEERQRQARLRTGIAGLWDRIRGERKRQLERNRLEAETGKERDQTELQQFTAVQLVQRRELIQERTVQRTQNEAITRELTEDAKVFQRMETDAETERNARREAFKERRRTEERQPRRSRSRDGPTPER</sequence>
<dbReference type="STRING" id="1207063.P24_03405"/>
<evidence type="ECO:0000256" key="1">
    <source>
        <dbReference type="SAM" id="MobiDB-lite"/>
    </source>
</evidence>
<dbReference type="Pfam" id="PF03432">
    <property type="entry name" value="Relaxase"/>
    <property type="match status" value="1"/>
</dbReference>
<evidence type="ECO:0000313" key="3">
    <source>
        <dbReference type="EMBL" id="EKE78040.1"/>
    </source>
</evidence>